<keyword evidence="1" id="KW-0472">Membrane</keyword>
<proteinExistence type="predicted"/>
<evidence type="ECO:0000313" key="2">
    <source>
        <dbReference type="EMBL" id="PKU36733.1"/>
    </source>
</evidence>
<keyword evidence="3" id="KW-1185">Reference proteome</keyword>
<protein>
    <submittedName>
        <fullName evidence="2">Uncharacterized protein</fullName>
    </submittedName>
</protein>
<accession>A0A2I0TSL4</accession>
<organism evidence="2 3">
    <name type="scientific">Limosa lapponica baueri</name>
    <dbReference type="NCBI Taxonomy" id="1758121"/>
    <lineage>
        <taxon>Eukaryota</taxon>
        <taxon>Metazoa</taxon>
        <taxon>Chordata</taxon>
        <taxon>Craniata</taxon>
        <taxon>Vertebrata</taxon>
        <taxon>Euteleostomi</taxon>
        <taxon>Archelosauria</taxon>
        <taxon>Archosauria</taxon>
        <taxon>Dinosauria</taxon>
        <taxon>Saurischia</taxon>
        <taxon>Theropoda</taxon>
        <taxon>Coelurosauria</taxon>
        <taxon>Aves</taxon>
        <taxon>Neognathae</taxon>
        <taxon>Neoaves</taxon>
        <taxon>Charadriiformes</taxon>
        <taxon>Scolopacidae</taxon>
        <taxon>Limosa</taxon>
    </lineage>
</organism>
<feature type="transmembrane region" description="Helical" evidence="1">
    <location>
        <begin position="90"/>
        <end position="114"/>
    </location>
</feature>
<evidence type="ECO:0000256" key="1">
    <source>
        <dbReference type="SAM" id="Phobius"/>
    </source>
</evidence>
<sequence length="187" mass="20700">MNTERGTACSHVAVTVQTEMRCSIAQVSVRSEEWDDINLAKHSVPASRALEDEGLATPCMAANVQKHSGTAATSQSSVQMKEESQELETSVLAVIFLIIIFQIKLTTSLLLVAISPTLGDLIQHRFKNIELFHSHVFGSEVQGFERDSRLVKVLQATLAVLAIHKLHRRTECNAKGLYRVPMSRMES</sequence>
<gene>
    <name evidence="2" type="ORF">llap_12964</name>
</gene>
<name>A0A2I0TSL4_LIMLA</name>
<keyword evidence="1" id="KW-0812">Transmembrane</keyword>
<dbReference type="Proteomes" id="UP000233556">
    <property type="component" value="Unassembled WGS sequence"/>
</dbReference>
<reference evidence="3" key="2">
    <citation type="submission" date="2017-12" db="EMBL/GenBank/DDBJ databases">
        <title>Genome sequence of the Bar-tailed Godwit (Limosa lapponica baueri).</title>
        <authorList>
            <person name="Lima N.C.B."/>
            <person name="Parody-Merino A.M."/>
            <person name="Battley P.F."/>
            <person name="Fidler A.E."/>
            <person name="Prosdocimi F."/>
        </authorList>
    </citation>
    <scope>NUCLEOTIDE SEQUENCE [LARGE SCALE GENOMIC DNA]</scope>
</reference>
<reference evidence="3" key="1">
    <citation type="submission" date="2017-11" db="EMBL/GenBank/DDBJ databases">
        <authorList>
            <person name="Lima N.C."/>
            <person name="Parody-Merino A.M."/>
            <person name="Battley P.F."/>
            <person name="Fidler A.E."/>
            <person name="Prosdocimi F."/>
        </authorList>
    </citation>
    <scope>NUCLEOTIDE SEQUENCE [LARGE SCALE GENOMIC DNA]</scope>
</reference>
<keyword evidence="1" id="KW-1133">Transmembrane helix</keyword>
<dbReference type="EMBL" id="KZ507494">
    <property type="protein sequence ID" value="PKU36733.1"/>
    <property type="molecule type" value="Genomic_DNA"/>
</dbReference>
<evidence type="ECO:0000313" key="3">
    <source>
        <dbReference type="Proteomes" id="UP000233556"/>
    </source>
</evidence>
<dbReference type="AlphaFoldDB" id="A0A2I0TSL4"/>